<accession>A0A2R8AA60</accession>
<evidence type="ECO:0000313" key="2">
    <source>
        <dbReference type="Proteomes" id="UP000244932"/>
    </source>
</evidence>
<dbReference type="RefSeq" id="WP_108781842.1">
    <property type="nucleotide sequence ID" value="NZ_OMKW01000002.1"/>
</dbReference>
<dbReference type="InterPro" id="IPR032710">
    <property type="entry name" value="NTF2-like_dom_sf"/>
</dbReference>
<dbReference type="EMBL" id="OMKW01000002">
    <property type="protein sequence ID" value="SPF29117.1"/>
    <property type="molecule type" value="Genomic_DNA"/>
</dbReference>
<dbReference type="AlphaFoldDB" id="A0A2R8AA60"/>
<evidence type="ECO:0000313" key="1">
    <source>
        <dbReference type="EMBL" id="SPF29117.1"/>
    </source>
</evidence>
<protein>
    <submittedName>
        <fullName evidence="1">Uncharacterized protein</fullName>
    </submittedName>
</protein>
<dbReference type="Proteomes" id="UP000244932">
    <property type="component" value="Unassembled WGS sequence"/>
</dbReference>
<gene>
    <name evidence="1" type="ORF">POI8812_01423</name>
</gene>
<sequence length="147" mass="17009">MNRAAVEDLLEQFRVAFQNGDEEGWSRLYDRTVVLMRPHETKIMNGPEEMRQVGRTVYEAYQKLDLARVVTTIRDIRGFDPGIVLLDVTIDYYNSKDEQLLMSDVTYGLRRRAGGYRIALHIPHNEAVRRPIFLETDDPDLLIGGQI</sequence>
<reference evidence="1 2" key="1">
    <citation type="submission" date="2018-03" db="EMBL/GenBank/DDBJ databases">
        <authorList>
            <person name="Keele B.F."/>
        </authorList>
    </citation>
    <scope>NUCLEOTIDE SEQUENCE [LARGE SCALE GENOMIC DNA]</scope>
    <source>
        <strain evidence="1 2">CeCT 8812</strain>
    </source>
</reference>
<dbReference type="SUPFAM" id="SSF54427">
    <property type="entry name" value="NTF2-like"/>
    <property type="match status" value="1"/>
</dbReference>
<dbReference type="Gene3D" id="3.10.450.50">
    <property type="match status" value="1"/>
</dbReference>
<proteinExistence type="predicted"/>
<dbReference type="OrthoDB" id="9923821at2"/>
<organism evidence="1 2">
    <name type="scientific">Pontivivens insulae</name>
    <dbReference type="NCBI Taxonomy" id="1639689"/>
    <lineage>
        <taxon>Bacteria</taxon>
        <taxon>Pseudomonadati</taxon>
        <taxon>Pseudomonadota</taxon>
        <taxon>Alphaproteobacteria</taxon>
        <taxon>Rhodobacterales</taxon>
        <taxon>Paracoccaceae</taxon>
        <taxon>Pontivivens</taxon>
    </lineage>
</organism>
<keyword evidence="2" id="KW-1185">Reference proteome</keyword>
<name>A0A2R8AA60_9RHOB</name>